<dbReference type="PANTHER" id="PTHR28366">
    <property type="entry name" value="CHROMOSOME 1 OPEN READING FRAME 131"/>
    <property type="match status" value="1"/>
</dbReference>
<reference evidence="4" key="3">
    <citation type="submission" date="2015-06" db="UniProtKB">
        <authorList>
            <consortium name="EnsemblMetazoa"/>
        </authorList>
    </citation>
    <scope>IDENTIFICATION</scope>
</reference>
<feature type="region of interest" description="Disordered" evidence="2">
    <location>
        <begin position="126"/>
        <end position="191"/>
    </location>
</feature>
<sequence length="400" mass="45761">MSIPLCLHGWLTFNLIGRSVRRCSGAEQTMGVLEMASDDESSCDESMQQAILARLDQYGDSVVGESQKSRKERKKLQKKQASKGSVLGTEIKAKIPLISRKKDNAERNKKANEKVKLLLSNKVPMKSKKVPVISKEESESESDELSEDSDPGSDNDSDGADFDMEDWEEEEEEVKGKDMKDQEELEGKEKKIRQMKEALGLLDEKFLKSHAKKKAQVDKKNVKVCGADKRSIQKKRPPPEVVRYEKPAKKVKNKDGSKDESNEREVYEFDMKTSRHEIKKMGIEGMTGRQKQNAMTKLLLDLGAKPSKNQVFNYKDYQQKIQKKQQLELEKRIQDKELGFKVKNSKKRYEEMRANRKKDTNDIGTVDGQIGSYKGGWQVLSKDDITKIKNTTVYKGDRRK</sequence>
<keyword evidence="5" id="KW-1185">Reference proteome</keyword>
<feature type="compositionally biased region" description="Basic and acidic residues" evidence="2">
    <location>
        <begin position="242"/>
        <end position="265"/>
    </location>
</feature>
<dbReference type="STRING" id="283909.R7TIX9"/>
<feature type="coiled-coil region" evidence="1">
    <location>
        <begin position="317"/>
        <end position="362"/>
    </location>
</feature>
<feature type="region of interest" description="Disordered" evidence="2">
    <location>
        <begin position="63"/>
        <end position="85"/>
    </location>
</feature>
<dbReference type="EMBL" id="AMQN01002930">
    <property type="status" value="NOT_ANNOTATED_CDS"/>
    <property type="molecule type" value="Genomic_DNA"/>
</dbReference>
<reference evidence="3 5" key="2">
    <citation type="journal article" date="2013" name="Nature">
        <title>Insights into bilaterian evolution from three spiralian genomes.</title>
        <authorList>
            <person name="Simakov O."/>
            <person name="Marletaz F."/>
            <person name="Cho S.J."/>
            <person name="Edsinger-Gonzales E."/>
            <person name="Havlak P."/>
            <person name="Hellsten U."/>
            <person name="Kuo D.H."/>
            <person name="Larsson T."/>
            <person name="Lv J."/>
            <person name="Arendt D."/>
            <person name="Savage R."/>
            <person name="Osoegawa K."/>
            <person name="de Jong P."/>
            <person name="Grimwood J."/>
            <person name="Chapman J.A."/>
            <person name="Shapiro H."/>
            <person name="Aerts A."/>
            <person name="Otillar R.P."/>
            <person name="Terry A.Y."/>
            <person name="Boore J.L."/>
            <person name="Grigoriev I.V."/>
            <person name="Lindberg D.R."/>
            <person name="Seaver E.C."/>
            <person name="Weisblat D.A."/>
            <person name="Putnam N.H."/>
            <person name="Rokhsar D.S."/>
        </authorList>
    </citation>
    <scope>NUCLEOTIDE SEQUENCE</scope>
    <source>
        <strain evidence="3 5">I ESC-2004</strain>
    </source>
</reference>
<dbReference type="InterPro" id="IPR027973">
    <property type="entry name" value="FSAF1-like"/>
</dbReference>
<feature type="compositionally biased region" description="Acidic residues" evidence="2">
    <location>
        <begin position="138"/>
        <end position="173"/>
    </location>
</feature>
<dbReference type="OMA" id="QRVFEQE"/>
<proteinExistence type="predicted"/>
<name>R7TIX9_CAPTE</name>
<accession>R7TIX9</accession>
<dbReference type="EnsemblMetazoa" id="CapteT195324">
    <property type="protein sequence ID" value="CapteP195324"/>
    <property type="gene ID" value="CapteG195324"/>
</dbReference>
<feature type="compositionally biased region" description="Basic and acidic residues" evidence="2">
    <location>
        <begin position="215"/>
        <end position="231"/>
    </location>
</feature>
<evidence type="ECO:0000313" key="5">
    <source>
        <dbReference type="Proteomes" id="UP000014760"/>
    </source>
</evidence>
<gene>
    <name evidence="3" type="ORF">CAPTEDRAFT_195324</name>
</gene>
<protein>
    <submittedName>
        <fullName evidence="3 4">Uncharacterized protein</fullName>
    </submittedName>
</protein>
<feature type="region of interest" description="Disordered" evidence="2">
    <location>
        <begin position="210"/>
        <end position="265"/>
    </location>
</feature>
<dbReference type="HOGENOM" id="CLU_689374_0_0_1"/>
<evidence type="ECO:0000256" key="1">
    <source>
        <dbReference type="SAM" id="Coils"/>
    </source>
</evidence>
<dbReference type="AlphaFoldDB" id="R7TIX9"/>
<feature type="compositionally biased region" description="Basic and acidic residues" evidence="2">
    <location>
        <begin position="174"/>
        <end position="191"/>
    </location>
</feature>
<evidence type="ECO:0000256" key="2">
    <source>
        <dbReference type="SAM" id="MobiDB-lite"/>
    </source>
</evidence>
<keyword evidence="1" id="KW-0175">Coiled coil</keyword>
<feature type="compositionally biased region" description="Basic residues" evidence="2">
    <location>
        <begin position="70"/>
        <end position="81"/>
    </location>
</feature>
<dbReference type="InterPro" id="IPR052852">
    <property type="entry name" value="SSU_Processome_Comp"/>
</dbReference>
<dbReference type="EMBL" id="KB310466">
    <property type="protein sequence ID" value="ELT91501.1"/>
    <property type="molecule type" value="Genomic_DNA"/>
</dbReference>
<reference evidence="5" key="1">
    <citation type="submission" date="2012-12" db="EMBL/GenBank/DDBJ databases">
        <authorList>
            <person name="Hellsten U."/>
            <person name="Grimwood J."/>
            <person name="Chapman J.A."/>
            <person name="Shapiro H."/>
            <person name="Aerts A."/>
            <person name="Otillar R.P."/>
            <person name="Terry A.Y."/>
            <person name="Boore J.L."/>
            <person name="Simakov O."/>
            <person name="Marletaz F."/>
            <person name="Cho S.-J."/>
            <person name="Edsinger-Gonzales E."/>
            <person name="Havlak P."/>
            <person name="Kuo D.-H."/>
            <person name="Larsson T."/>
            <person name="Lv J."/>
            <person name="Arendt D."/>
            <person name="Savage R."/>
            <person name="Osoegawa K."/>
            <person name="de Jong P."/>
            <person name="Lindberg D.R."/>
            <person name="Seaver E.C."/>
            <person name="Weisblat D.A."/>
            <person name="Putnam N.H."/>
            <person name="Grigoriev I.V."/>
            <person name="Rokhsar D.S."/>
        </authorList>
    </citation>
    <scope>NUCLEOTIDE SEQUENCE</scope>
    <source>
        <strain evidence="5">I ESC-2004</strain>
    </source>
</reference>
<evidence type="ECO:0000313" key="3">
    <source>
        <dbReference type="EMBL" id="ELT91501.1"/>
    </source>
</evidence>
<organism evidence="3">
    <name type="scientific">Capitella teleta</name>
    <name type="common">Polychaete worm</name>
    <dbReference type="NCBI Taxonomy" id="283909"/>
    <lineage>
        <taxon>Eukaryota</taxon>
        <taxon>Metazoa</taxon>
        <taxon>Spiralia</taxon>
        <taxon>Lophotrochozoa</taxon>
        <taxon>Annelida</taxon>
        <taxon>Polychaeta</taxon>
        <taxon>Sedentaria</taxon>
        <taxon>Scolecida</taxon>
        <taxon>Capitellidae</taxon>
        <taxon>Capitella</taxon>
    </lineage>
</organism>
<dbReference type="OrthoDB" id="10067479at2759"/>
<dbReference type="Pfam" id="PF15375">
    <property type="entry name" value="FSAF1"/>
    <property type="match status" value="1"/>
</dbReference>
<dbReference type="Proteomes" id="UP000014760">
    <property type="component" value="Unassembled WGS sequence"/>
</dbReference>
<evidence type="ECO:0000313" key="4">
    <source>
        <dbReference type="EnsemblMetazoa" id="CapteP195324"/>
    </source>
</evidence>
<dbReference type="PANTHER" id="PTHR28366:SF1">
    <property type="entry name" value="CHROMOSOME 1 OPEN READING FRAME 131"/>
    <property type="match status" value="1"/>
</dbReference>